<accession>A0ABY7FDJ1</accession>
<evidence type="ECO:0008006" key="3">
    <source>
        <dbReference type="Google" id="ProtNLM"/>
    </source>
</evidence>
<organism evidence="1 2">
    <name type="scientific">Mya arenaria</name>
    <name type="common">Soft-shell clam</name>
    <dbReference type="NCBI Taxonomy" id="6604"/>
    <lineage>
        <taxon>Eukaryota</taxon>
        <taxon>Metazoa</taxon>
        <taxon>Spiralia</taxon>
        <taxon>Lophotrochozoa</taxon>
        <taxon>Mollusca</taxon>
        <taxon>Bivalvia</taxon>
        <taxon>Autobranchia</taxon>
        <taxon>Heteroconchia</taxon>
        <taxon>Euheterodonta</taxon>
        <taxon>Imparidentia</taxon>
        <taxon>Neoheterodontei</taxon>
        <taxon>Myida</taxon>
        <taxon>Myoidea</taxon>
        <taxon>Myidae</taxon>
        <taxon>Mya</taxon>
    </lineage>
</organism>
<evidence type="ECO:0000313" key="2">
    <source>
        <dbReference type="Proteomes" id="UP001164746"/>
    </source>
</evidence>
<keyword evidence="2" id="KW-1185">Reference proteome</keyword>
<evidence type="ECO:0000313" key="1">
    <source>
        <dbReference type="EMBL" id="WAR19036.1"/>
    </source>
</evidence>
<dbReference type="Proteomes" id="UP001164746">
    <property type="component" value="Chromosome 11"/>
</dbReference>
<protein>
    <recommendedName>
        <fullName evidence="3">DDE Tnp4 domain-containing protein</fullName>
    </recommendedName>
</protein>
<proteinExistence type="predicted"/>
<gene>
    <name evidence="1" type="ORF">MAR_000874</name>
</gene>
<dbReference type="EMBL" id="CP111022">
    <property type="protein sequence ID" value="WAR19036.1"/>
    <property type="molecule type" value="Genomic_DNA"/>
</dbReference>
<name>A0ABY7FDJ1_MYAAR</name>
<sequence length="123" mass="13884">RLDYRFDTIVSVLKEHVEATNFGHLLGDSGYPLKRFLLKPYLHPVSPALMLSKSGGYLPFSPEKSANVIFCCFKLHNLCLSRGLSLPDIIPNDDDSQTHAVDEKEVGRGGIQRRNELTQLFLR</sequence>
<reference evidence="1" key="1">
    <citation type="submission" date="2022-11" db="EMBL/GenBank/DDBJ databases">
        <title>Centuries of genome instability and evolution in soft-shell clam transmissible cancer (bioRxiv).</title>
        <authorList>
            <person name="Hart S.F.M."/>
            <person name="Yonemitsu M.A."/>
            <person name="Giersch R.M."/>
            <person name="Beal B.F."/>
            <person name="Arriagada G."/>
            <person name="Davis B.W."/>
            <person name="Ostrander E.A."/>
            <person name="Goff S.P."/>
            <person name="Metzger M.J."/>
        </authorList>
    </citation>
    <scope>NUCLEOTIDE SEQUENCE</scope>
    <source>
        <strain evidence="1">MELC-2E11</strain>
        <tissue evidence="1">Siphon/mantle</tissue>
    </source>
</reference>
<feature type="non-terminal residue" evidence="1">
    <location>
        <position position="123"/>
    </location>
</feature>